<comment type="caution">
    <text evidence="3">The sequence shown here is derived from an EMBL/GenBank/DDBJ whole genome shotgun (WGS) entry which is preliminary data.</text>
</comment>
<evidence type="ECO:0000313" key="3">
    <source>
        <dbReference type="EMBL" id="MEQ2217772.1"/>
    </source>
</evidence>
<proteinExistence type="inferred from homology"/>
<evidence type="ECO:0000256" key="1">
    <source>
        <dbReference type="ARBA" id="ARBA00010090"/>
    </source>
</evidence>
<dbReference type="Proteomes" id="UP001434883">
    <property type="component" value="Unassembled WGS sequence"/>
</dbReference>
<evidence type="ECO:0000256" key="2">
    <source>
        <dbReference type="SAM" id="Phobius"/>
    </source>
</evidence>
<dbReference type="PANTHER" id="PTHR14096">
    <property type="entry name" value="APOLIPOPROTEIN L"/>
    <property type="match status" value="1"/>
</dbReference>
<evidence type="ECO:0000313" key="4">
    <source>
        <dbReference type="Proteomes" id="UP001434883"/>
    </source>
</evidence>
<dbReference type="Pfam" id="PF05461">
    <property type="entry name" value="ApoL"/>
    <property type="match status" value="1"/>
</dbReference>
<sequence length="287" mass="31021">MSVLFQGVHYSAFVNKYNDQLPQMLQFLDEIEQCAVHLDKMNKGAKISSVAGSSLGVVGGVLSIIGLALIPVTTGVSLGLTIAGVSLGTTSAVNSVVTTVTEFEVNSKQNKQANTAFQRFMDSVQSIQDCLEEATNIPYVTQIDNDMVNVVRKIATKSWAVGKSKAGLQEGKALGNIPRVASDVPDIGQAALKGPLALSKGTRTGFIVANALFLGIDIFFITKDSMALAKGTETKVSKFLRTRTTLWRSEIEAWEKICNSLCHSNLTAEENSKILEMPLYPDMVLEW</sequence>
<keyword evidence="4" id="KW-1185">Reference proteome</keyword>
<keyword evidence="2" id="KW-1133">Transmembrane helix</keyword>
<reference evidence="3 4" key="1">
    <citation type="submission" date="2021-06" db="EMBL/GenBank/DDBJ databases">
        <authorList>
            <person name="Palmer J.M."/>
        </authorList>
    </citation>
    <scope>NUCLEOTIDE SEQUENCE [LARGE SCALE GENOMIC DNA]</scope>
    <source>
        <strain evidence="3 4">XC_2019</strain>
        <tissue evidence="3">Muscle</tissue>
    </source>
</reference>
<feature type="transmembrane region" description="Helical" evidence="2">
    <location>
        <begin position="50"/>
        <end position="70"/>
    </location>
</feature>
<name>A0ABV0SB32_9TELE</name>
<dbReference type="EMBL" id="JAHRIN010076110">
    <property type="protein sequence ID" value="MEQ2217772.1"/>
    <property type="molecule type" value="Genomic_DNA"/>
</dbReference>
<keyword evidence="2" id="KW-0812">Transmembrane</keyword>
<gene>
    <name evidence="3" type="ORF">XENOCAPTIV_022127</name>
</gene>
<keyword evidence="2" id="KW-0472">Membrane</keyword>
<organism evidence="3 4">
    <name type="scientific">Xenoophorus captivus</name>
    <dbReference type="NCBI Taxonomy" id="1517983"/>
    <lineage>
        <taxon>Eukaryota</taxon>
        <taxon>Metazoa</taxon>
        <taxon>Chordata</taxon>
        <taxon>Craniata</taxon>
        <taxon>Vertebrata</taxon>
        <taxon>Euteleostomi</taxon>
        <taxon>Actinopterygii</taxon>
        <taxon>Neopterygii</taxon>
        <taxon>Teleostei</taxon>
        <taxon>Neoteleostei</taxon>
        <taxon>Acanthomorphata</taxon>
        <taxon>Ovalentaria</taxon>
        <taxon>Atherinomorphae</taxon>
        <taxon>Cyprinodontiformes</taxon>
        <taxon>Goodeidae</taxon>
        <taxon>Xenoophorus</taxon>
    </lineage>
</organism>
<dbReference type="PANTHER" id="PTHR14096:SF57">
    <property type="entry name" value="APOLIPOPROTEIN L4"/>
    <property type="match status" value="1"/>
</dbReference>
<accession>A0ABV0SB32</accession>
<comment type="similarity">
    <text evidence="1">Belongs to the apolipoprotein L family.</text>
</comment>
<protein>
    <submittedName>
        <fullName evidence="3">Uncharacterized protein</fullName>
    </submittedName>
</protein>
<dbReference type="InterPro" id="IPR008405">
    <property type="entry name" value="ApoL"/>
</dbReference>